<feature type="region of interest" description="Disordered" evidence="6">
    <location>
        <begin position="1171"/>
        <end position="1199"/>
    </location>
</feature>
<evidence type="ECO:0000313" key="13">
    <source>
        <dbReference type="Proteomes" id="UP001363622"/>
    </source>
</evidence>
<sequence>MRNLRCVRSTRRDLPSDDSLPITATAWDSSSDALICTLGPCESSAVIELRRVNDNGHENVSSADAYSLIASWDAPCPLPDLDCDKVLNLQYFSDTATACLVLAGGDIVIVREEPLPGEDSIEIVGSVDAGITAAVWSPDEELLAITTRADTLLYMTRDFENVTNVTFTPDDFKVSNHVSVGWGKKETQFQGKRAKALRDPTVPEKVDQGLLSPRDDGRVSITWRGDGAYLAINTVEEEKRRMIRVYSRDGVLDSVSEPVDYLEGALSWRPAGNLIAGIQRKEEAVDVVFFERNGLRHGEFSLSAKSEDNISLAWNSDSTVLAVSFKNRLQLWTMGNYHYYLKEDLYVDGLSYEPRWHPEKALRLAIASPSTRNGVGAGFSMSSEYTFCVDGGSVAQPNDYGTVAVIDGSTLRVTPLRSANVPPPMSLHEVDVGLTPVDVAINSNSTRLAVLRENDVQVYGYDPTSKFPNDPQHIPGREDFGATVAGKYSVRPRQVAFRGESELFVLFDFNKEEDGGHVILHKSLEEDDYAELRLPSAPAHSLVPSVDYSKICILHRDGTVSAVSPDRTECQTICKIPARPALLEVVTHDEEVRSPPDIAFGLTGSGMLYANGRLLVKNCTSFRATPAHLIFTTTQHLLKFVHLATVQDLEVPPDEPEKDERVRAIERGARLVSVMPSSYAVVLQMPRGNLETIYPRALVVAGIRKSVNEKRYKTAFMACRSQRVDMNILHDHAPEQFMSNVQLFIDQLKKVGHVDLFLSQLRNEDVTQTMYKETAKKSGVDLLTNGESSGTARFEIPTKVNRICDAFLAVLQSRTATNLQNIVTANVCKSPPDLEGGLQVVAKLKEQDDSLAEKAAEHICFLADVNQLYDTALGLYNLEVALLIAQQSQKDPREYLPYLQGLQTMEPPRRQFTIDDNLGRRTKALTHLHEMDAFDEVKAYVEKHELYSEAIGLYKYQEERLCEIMKLYAQFLSSRNRFREAGIASEYLSDFSAATEAYRAANMWREALSCATFVPLAHEELVDLATALADTLAETKDFAAAATVHLEYLDDLEGATRLFCKGYHFAEAMRIVGLKGRRELVEAVIDPGLVEGSAAMTELLAECKGQLNAQVPRLRELRVKKREDPLAFFTGDPSVSANADGADIPDNVSVAPSTTSTSGLTFLTRYTGHSQSTLATNTTRRSSKNRRREERKRARGKKGSVYEEEYLVNSIARLIERVNAVADDVARLVQGLVRRRMRGRAEAVQRGIREVVELARACVAEVFEVEGTAAAAAAAANGGGVGGADEGELGAEGGVLEGLGARPGGADGVVWDAIVAERRRKEVPVVKGWEDLGLVG</sequence>
<dbReference type="Proteomes" id="UP001363622">
    <property type="component" value="Unassembled WGS sequence"/>
</dbReference>
<evidence type="ECO:0000256" key="6">
    <source>
        <dbReference type="SAM" id="MobiDB-lite"/>
    </source>
</evidence>
<dbReference type="InterPro" id="IPR006849">
    <property type="entry name" value="Elp1"/>
</dbReference>
<accession>A0ABR1L079</accession>
<evidence type="ECO:0000256" key="2">
    <source>
        <dbReference type="ARBA" id="ARBA00006086"/>
    </source>
</evidence>
<feature type="domain" description="ELP1 first N-terminal beta-propeller" evidence="7">
    <location>
        <begin position="1"/>
        <end position="359"/>
    </location>
</feature>
<dbReference type="PIRSF" id="PIRSF017233">
    <property type="entry name" value="IKAP"/>
    <property type="match status" value="1"/>
</dbReference>
<dbReference type="EMBL" id="JBBPHU010000002">
    <property type="protein sequence ID" value="KAK7522247.1"/>
    <property type="molecule type" value="Genomic_DNA"/>
</dbReference>
<comment type="caution">
    <text evidence="12">The sequence shown here is derived from an EMBL/GenBank/DDBJ whole genome shotgun (WGS) entry which is preliminary data.</text>
</comment>
<dbReference type="InterPro" id="IPR056169">
    <property type="entry name" value="HB_ELP1"/>
</dbReference>
<dbReference type="InterPro" id="IPR056166">
    <property type="entry name" value="TPR_ELP1"/>
</dbReference>
<keyword evidence="3 5" id="KW-0963">Cytoplasm</keyword>
<organism evidence="12 13">
    <name type="scientific">Phyllosticta citriasiana</name>
    <dbReference type="NCBI Taxonomy" id="595635"/>
    <lineage>
        <taxon>Eukaryota</taxon>
        <taxon>Fungi</taxon>
        <taxon>Dikarya</taxon>
        <taxon>Ascomycota</taxon>
        <taxon>Pezizomycotina</taxon>
        <taxon>Dothideomycetes</taxon>
        <taxon>Dothideomycetes incertae sedis</taxon>
        <taxon>Botryosphaeriales</taxon>
        <taxon>Phyllostictaceae</taxon>
        <taxon>Phyllosticta</taxon>
    </lineage>
</organism>
<feature type="domain" description="ELP1 three-helical bundle" evidence="11">
    <location>
        <begin position="1080"/>
        <end position="1258"/>
    </location>
</feature>
<evidence type="ECO:0000256" key="5">
    <source>
        <dbReference type="PIRNR" id="PIRNR017233"/>
    </source>
</evidence>
<keyword evidence="13" id="KW-1185">Reference proteome</keyword>
<keyword evidence="4" id="KW-0819">tRNA processing</keyword>
<evidence type="ECO:0000259" key="9">
    <source>
        <dbReference type="Pfam" id="PF23878"/>
    </source>
</evidence>
<reference evidence="12 13" key="1">
    <citation type="submission" date="2024-04" db="EMBL/GenBank/DDBJ databases">
        <title>Phyllosticta paracitricarpa is synonymous to the EU quarantine fungus P. citricarpa based on phylogenomic analyses.</title>
        <authorList>
            <consortium name="Lawrence Berkeley National Laboratory"/>
            <person name="Van Ingen-Buijs V.A."/>
            <person name="Van Westerhoven A.C."/>
            <person name="Haridas S."/>
            <person name="Skiadas P."/>
            <person name="Martin F."/>
            <person name="Groenewald J.Z."/>
            <person name="Crous P.W."/>
            <person name="Seidl M.F."/>
        </authorList>
    </citation>
    <scope>NUCLEOTIDE SEQUENCE [LARGE SCALE GENOMIC DNA]</scope>
    <source>
        <strain evidence="12 13">CBS 123371</strain>
    </source>
</reference>
<comment type="function">
    <text evidence="5">Component of the elongator complex which is required for multiple tRNA modifications, including mcm5U (5-methoxycarbonylmethyl uridine), mcm5s2U (5-methoxycarbonylmethyl-2-thiouridine), and ncm5U (5-carbamoylmethyl uridine). The elongator complex catalyzes formation of carboxymethyluridine in the wobble base at position 34 in tRNAs.</text>
</comment>
<feature type="domain" description="ELP1 N-terminal second beta-propeller" evidence="8">
    <location>
        <begin position="405"/>
        <end position="672"/>
    </location>
</feature>
<evidence type="ECO:0000259" key="8">
    <source>
        <dbReference type="Pfam" id="PF23797"/>
    </source>
</evidence>
<comment type="subcellular location">
    <subcellularLocation>
        <location evidence="5">Cytoplasm</location>
    </subcellularLocation>
    <subcellularLocation>
        <location evidence="5">Nucleus</location>
    </subcellularLocation>
</comment>
<evidence type="ECO:0000256" key="4">
    <source>
        <dbReference type="ARBA" id="ARBA00022694"/>
    </source>
</evidence>
<dbReference type="Pfam" id="PF23936">
    <property type="entry name" value="HB_ELP1"/>
    <property type="match status" value="1"/>
</dbReference>
<feature type="domain" description="ELP1 alpha-solenoid" evidence="10">
    <location>
        <begin position="696"/>
        <end position="902"/>
    </location>
</feature>
<evidence type="ECO:0000259" key="7">
    <source>
        <dbReference type="Pfam" id="PF04762"/>
    </source>
</evidence>
<comment type="pathway">
    <text evidence="1">tRNA modification; 5-methoxycarbonylmethyl-2-thiouridine-tRNA biosynthesis.</text>
</comment>
<dbReference type="PANTHER" id="PTHR12747">
    <property type="entry name" value="ELONGATOR COMPLEX PROTEIN 1"/>
    <property type="match status" value="1"/>
</dbReference>
<comment type="similarity">
    <text evidence="2 5">Belongs to the ELP1/IKA1 family.</text>
</comment>
<gene>
    <name evidence="12" type="ORF">IWZ03DRAFT_324925</name>
</gene>
<dbReference type="SUPFAM" id="SSF69322">
    <property type="entry name" value="Tricorn protease domain 2"/>
    <property type="match status" value="1"/>
</dbReference>
<dbReference type="PANTHER" id="PTHR12747:SF0">
    <property type="entry name" value="ELONGATOR COMPLEX PROTEIN 1"/>
    <property type="match status" value="1"/>
</dbReference>
<feature type="domain" description="ELP1 TPR" evidence="9">
    <location>
        <begin position="911"/>
        <end position="1070"/>
    </location>
</feature>
<dbReference type="Pfam" id="PF23878">
    <property type="entry name" value="TPR_ELP1"/>
    <property type="match status" value="1"/>
</dbReference>
<evidence type="ECO:0000259" key="10">
    <source>
        <dbReference type="Pfam" id="PF23925"/>
    </source>
</evidence>
<evidence type="ECO:0000259" key="11">
    <source>
        <dbReference type="Pfam" id="PF23936"/>
    </source>
</evidence>
<keyword evidence="5" id="KW-0539">Nucleus</keyword>
<protein>
    <recommendedName>
        <fullName evidence="5">Elongator complex protein 1</fullName>
    </recommendedName>
</protein>
<dbReference type="InterPro" id="IPR056167">
    <property type="entry name" value="A-sol_ELP1"/>
</dbReference>
<dbReference type="InterPro" id="IPR056165">
    <property type="entry name" value="Beta-prop_ELP1_2nd"/>
</dbReference>
<dbReference type="InterPro" id="IPR056164">
    <property type="entry name" value="Beta-prop_ELP1_1st"/>
</dbReference>
<dbReference type="Pfam" id="PF23925">
    <property type="entry name" value="A-sol_ELP1"/>
    <property type="match status" value="1"/>
</dbReference>
<name>A0ABR1L079_9PEZI</name>
<proteinExistence type="inferred from homology"/>
<dbReference type="Pfam" id="PF04762">
    <property type="entry name" value="Beta-prop_ELP1_1st"/>
    <property type="match status" value="1"/>
</dbReference>
<evidence type="ECO:0000256" key="3">
    <source>
        <dbReference type="ARBA" id="ARBA00022490"/>
    </source>
</evidence>
<dbReference type="Pfam" id="PF23797">
    <property type="entry name" value="Beta-prop_ELP1_2nd"/>
    <property type="match status" value="1"/>
</dbReference>
<evidence type="ECO:0000313" key="12">
    <source>
        <dbReference type="EMBL" id="KAK7522247.1"/>
    </source>
</evidence>
<evidence type="ECO:0000256" key="1">
    <source>
        <dbReference type="ARBA" id="ARBA00005043"/>
    </source>
</evidence>